<accession>A0A0C2SLP8</accession>
<name>A0A0C2SLP8_AMAMK</name>
<reference evidence="3 4" key="1">
    <citation type="submission" date="2014-04" db="EMBL/GenBank/DDBJ databases">
        <title>Evolutionary Origins and Diversification of the Mycorrhizal Mutualists.</title>
        <authorList>
            <consortium name="DOE Joint Genome Institute"/>
            <consortium name="Mycorrhizal Genomics Consortium"/>
            <person name="Kohler A."/>
            <person name="Kuo A."/>
            <person name="Nagy L.G."/>
            <person name="Floudas D."/>
            <person name="Copeland A."/>
            <person name="Barry K.W."/>
            <person name="Cichocki N."/>
            <person name="Veneault-Fourrey C."/>
            <person name="LaButti K."/>
            <person name="Lindquist E.A."/>
            <person name="Lipzen A."/>
            <person name="Lundell T."/>
            <person name="Morin E."/>
            <person name="Murat C."/>
            <person name="Riley R."/>
            <person name="Ohm R."/>
            <person name="Sun H."/>
            <person name="Tunlid A."/>
            <person name="Henrissat B."/>
            <person name="Grigoriev I.V."/>
            <person name="Hibbett D.S."/>
            <person name="Martin F."/>
        </authorList>
    </citation>
    <scope>NUCLEOTIDE SEQUENCE [LARGE SCALE GENOMIC DNA]</scope>
    <source>
        <strain evidence="3 4">Koide BX008</strain>
    </source>
</reference>
<dbReference type="Pfam" id="PF18758">
    <property type="entry name" value="KDZ"/>
    <property type="match status" value="1"/>
</dbReference>
<dbReference type="InParanoid" id="A0A0C2SLP8"/>
<gene>
    <name evidence="3" type="ORF">M378DRAFT_91785</name>
</gene>
<dbReference type="InterPro" id="IPR040521">
    <property type="entry name" value="KDZ"/>
</dbReference>
<feature type="domain" description="CxC2-like cysteine cluster KDZ transposase-associated" evidence="2">
    <location>
        <begin position="2"/>
        <end position="42"/>
    </location>
</feature>
<dbReference type="STRING" id="946122.A0A0C2SLP8"/>
<feature type="region of interest" description="Disordered" evidence="1">
    <location>
        <begin position="318"/>
        <end position="338"/>
    </location>
</feature>
<evidence type="ECO:0000313" key="3">
    <source>
        <dbReference type="EMBL" id="KIL54859.1"/>
    </source>
</evidence>
<sequence>LQNPTTAATFRTLHHFQLLNFEAKCSAYEYFQTLVRETDNTGLIQVKDRYKEFLRMTHEWRHLKMMKRAGRRHDDSGAKKEGSCAILCPACPQPGINLPVNWENAPDDTAWLYTLFLALDANFRMSRKKVSNEECDPCLTQNRGYFVDNSDYQDHLKTYGGQRQAPSTCVSHDAVNSADTKDARGLLITGIGTVDCARHDMKRPNSVGDLQKGERYVNMDYLFYSGLKSTLIRRMVISYDIACQWSINFETRMQTCFPRTWLVNNTTTTDVILRFLIPKFHLPAHVEKCHQDFSFNYMPKVGRTDGEAPERGWSRINDLSNSTREMGPGSRQDTIEDNMNDSNWKKVTAMGVIFSRKLKAAYHENNIQYQAWKQLSDVLDPQQVSVWSDEVQAWEADATQPNPFRPRLNEPTQAEVHLKLAQKDMQDILKNGSMINPVNCHISPSAMINMGLELEDARCQAQSQEKLNILYRKLISWFEIQAIYIPAVATLRAQPSPTERFDIPDISITNMELWLPSSIGYKVHCDQRLGEYEWLLREAQARDSLEGLRQNLRLRDFLQKRKKDWACGVRQNTRSQALINQANTKIAASAAKYRVARIALGQLAPILNKGFLWTSELRELKETNIEGLPAEGWGEGRRTLSWIWMTVGITDESSPPQLIDVQWCRARARHLRWSEEISLLKEEMRRVLAYCSWYGQWWLDQANRYQVEKRDPLSEGLSAYALRQANIRIAMKEHFTQLWLETPSQVHTQEDGLSDHI</sequence>
<proteinExistence type="predicted"/>
<dbReference type="Proteomes" id="UP000054549">
    <property type="component" value="Unassembled WGS sequence"/>
</dbReference>
<dbReference type="HOGENOM" id="CLU_003703_13_0_1"/>
<organism evidence="3 4">
    <name type="scientific">Amanita muscaria (strain Koide BX008)</name>
    <dbReference type="NCBI Taxonomy" id="946122"/>
    <lineage>
        <taxon>Eukaryota</taxon>
        <taxon>Fungi</taxon>
        <taxon>Dikarya</taxon>
        <taxon>Basidiomycota</taxon>
        <taxon>Agaricomycotina</taxon>
        <taxon>Agaricomycetes</taxon>
        <taxon>Agaricomycetidae</taxon>
        <taxon>Agaricales</taxon>
        <taxon>Pluteineae</taxon>
        <taxon>Amanitaceae</taxon>
        <taxon>Amanita</taxon>
    </lineage>
</organism>
<dbReference type="Pfam" id="PF18803">
    <property type="entry name" value="CxC2"/>
    <property type="match status" value="1"/>
</dbReference>
<dbReference type="OrthoDB" id="3261436at2759"/>
<evidence type="ECO:0000313" key="4">
    <source>
        <dbReference type="Proteomes" id="UP000054549"/>
    </source>
</evidence>
<feature type="non-terminal residue" evidence="3">
    <location>
        <position position="1"/>
    </location>
</feature>
<dbReference type="EMBL" id="KN818613">
    <property type="protein sequence ID" value="KIL54859.1"/>
    <property type="molecule type" value="Genomic_DNA"/>
</dbReference>
<evidence type="ECO:0000259" key="2">
    <source>
        <dbReference type="Pfam" id="PF18803"/>
    </source>
</evidence>
<dbReference type="InterPro" id="IPR041457">
    <property type="entry name" value="CxC2_KDZ-assoc"/>
</dbReference>
<evidence type="ECO:0000256" key="1">
    <source>
        <dbReference type="SAM" id="MobiDB-lite"/>
    </source>
</evidence>
<protein>
    <recommendedName>
        <fullName evidence="2">CxC2-like cysteine cluster KDZ transposase-associated domain-containing protein</fullName>
    </recommendedName>
</protein>
<dbReference type="AlphaFoldDB" id="A0A0C2SLP8"/>
<keyword evidence="4" id="KW-1185">Reference proteome</keyword>